<keyword evidence="5 7" id="KW-1133">Transmembrane helix</keyword>
<evidence type="ECO:0000256" key="3">
    <source>
        <dbReference type="ARBA" id="ARBA00022475"/>
    </source>
</evidence>
<gene>
    <name evidence="8" type="primary">yeiH_1</name>
    <name evidence="8" type="ORF">NCTC13337_02608</name>
</gene>
<comment type="similarity">
    <text evidence="2">Belongs to the UPF0324 family.</text>
</comment>
<name>A0A380N0G8_9GAMM</name>
<comment type="subcellular location">
    <subcellularLocation>
        <location evidence="1">Cell membrane</location>
        <topology evidence="1">Multi-pass membrane protein</topology>
    </subcellularLocation>
</comment>
<keyword evidence="3" id="KW-1003">Cell membrane</keyword>
<evidence type="ECO:0000256" key="2">
    <source>
        <dbReference type="ARBA" id="ARBA00007977"/>
    </source>
</evidence>
<evidence type="ECO:0000256" key="1">
    <source>
        <dbReference type="ARBA" id="ARBA00004651"/>
    </source>
</evidence>
<dbReference type="Proteomes" id="UP000254601">
    <property type="component" value="Unassembled WGS sequence"/>
</dbReference>
<evidence type="ECO:0000256" key="5">
    <source>
        <dbReference type="ARBA" id="ARBA00022989"/>
    </source>
</evidence>
<dbReference type="PANTHER" id="PTHR30106:SF2">
    <property type="entry name" value="UPF0324 INNER MEMBRANE PROTEIN YEIH"/>
    <property type="match status" value="1"/>
</dbReference>
<evidence type="ECO:0000256" key="6">
    <source>
        <dbReference type="ARBA" id="ARBA00023136"/>
    </source>
</evidence>
<keyword evidence="9" id="KW-1185">Reference proteome</keyword>
<evidence type="ECO:0000256" key="7">
    <source>
        <dbReference type="SAM" id="Phobius"/>
    </source>
</evidence>
<dbReference type="EMBL" id="UHIC01000001">
    <property type="protein sequence ID" value="SUO97766.1"/>
    <property type="molecule type" value="Genomic_DNA"/>
</dbReference>
<evidence type="ECO:0000313" key="8">
    <source>
        <dbReference type="EMBL" id="SUO97766.1"/>
    </source>
</evidence>
<keyword evidence="4 7" id="KW-0812">Transmembrane</keyword>
<evidence type="ECO:0008006" key="10">
    <source>
        <dbReference type="Google" id="ProtNLM"/>
    </source>
</evidence>
<protein>
    <recommendedName>
        <fullName evidence="10">Sulfate exporter family transporter</fullName>
    </recommendedName>
</protein>
<evidence type="ECO:0000256" key="4">
    <source>
        <dbReference type="ARBA" id="ARBA00022692"/>
    </source>
</evidence>
<sequence>MHANFWRGIVLTAIISFVGIASAKIPFIHQIGFSAVTMSIIFGMLIGNTLYPKIAEKYSLGVNFAKAKLLRLGIIFYGFHLTF</sequence>
<dbReference type="GO" id="GO:0005886">
    <property type="term" value="C:plasma membrane"/>
    <property type="evidence" value="ECO:0007669"/>
    <property type="project" value="UniProtKB-SubCell"/>
</dbReference>
<dbReference type="PANTHER" id="PTHR30106">
    <property type="entry name" value="INNER MEMBRANE PROTEIN YEIH-RELATED"/>
    <property type="match status" value="1"/>
</dbReference>
<evidence type="ECO:0000313" key="9">
    <source>
        <dbReference type="Proteomes" id="UP000254601"/>
    </source>
</evidence>
<proteinExistence type="inferred from homology"/>
<dbReference type="AlphaFoldDB" id="A0A380N0G8"/>
<dbReference type="Pfam" id="PF03601">
    <property type="entry name" value="Cons_hypoth698"/>
    <property type="match status" value="1"/>
</dbReference>
<accession>A0A380N0G8</accession>
<reference evidence="8 9" key="1">
    <citation type="submission" date="2018-06" db="EMBL/GenBank/DDBJ databases">
        <authorList>
            <consortium name="Pathogen Informatics"/>
            <person name="Doyle S."/>
        </authorList>
    </citation>
    <scope>NUCLEOTIDE SEQUENCE [LARGE SCALE GENOMIC DNA]</scope>
    <source>
        <strain evidence="8 9">NCTC13337</strain>
    </source>
</reference>
<keyword evidence="6 7" id="KW-0472">Membrane</keyword>
<feature type="transmembrane region" description="Helical" evidence="7">
    <location>
        <begin position="33"/>
        <end position="51"/>
    </location>
</feature>
<organism evidence="8 9">
    <name type="scientific">Suttonella ornithocola</name>
    <dbReference type="NCBI Taxonomy" id="279832"/>
    <lineage>
        <taxon>Bacteria</taxon>
        <taxon>Pseudomonadati</taxon>
        <taxon>Pseudomonadota</taxon>
        <taxon>Gammaproteobacteria</taxon>
        <taxon>Cardiobacteriales</taxon>
        <taxon>Cardiobacteriaceae</taxon>
        <taxon>Suttonella</taxon>
    </lineage>
</organism>
<dbReference type="InterPro" id="IPR018383">
    <property type="entry name" value="UPF0324_pro"/>
</dbReference>